<sequence>MAISHSNLLITNGRTNNHSPYDHIIMILESEQVTLGQVAATWAWLREIINKLPTNNNRINLAKLLQIQEKAYLLFCILYLNKDNAAFVDEWLNYQNKEGPFKTESLSSSKLTKNPLRYWTSLYKYIKKTQDFLKDYELNDDTNDELGDGVNIDEMMDDLKQTSARIIDDISIFDSNNGRNLQAPTLLEIFDLQLIEASLTRGINLIL</sequence>
<keyword evidence="2" id="KW-1185">Reference proteome</keyword>
<evidence type="ECO:0000313" key="1">
    <source>
        <dbReference type="EMBL" id="RIA97872.1"/>
    </source>
</evidence>
<protein>
    <submittedName>
        <fullName evidence="1">Uncharacterized protein</fullName>
    </submittedName>
</protein>
<dbReference type="EMBL" id="QKYT01000024">
    <property type="protein sequence ID" value="RIA97872.1"/>
    <property type="molecule type" value="Genomic_DNA"/>
</dbReference>
<evidence type="ECO:0000313" key="2">
    <source>
        <dbReference type="Proteomes" id="UP000265703"/>
    </source>
</evidence>
<dbReference type="AlphaFoldDB" id="A0A397TIU5"/>
<organism evidence="1 2">
    <name type="scientific">Glomus cerebriforme</name>
    <dbReference type="NCBI Taxonomy" id="658196"/>
    <lineage>
        <taxon>Eukaryota</taxon>
        <taxon>Fungi</taxon>
        <taxon>Fungi incertae sedis</taxon>
        <taxon>Mucoromycota</taxon>
        <taxon>Glomeromycotina</taxon>
        <taxon>Glomeromycetes</taxon>
        <taxon>Glomerales</taxon>
        <taxon>Glomeraceae</taxon>
        <taxon>Glomus</taxon>
    </lineage>
</organism>
<reference evidence="1 2" key="1">
    <citation type="submission" date="2018-06" db="EMBL/GenBank/DDBJ databases">
        <title>Comparative genomics reveals the genomic features of Rhizophagus irregularis, R. cerebriforme, R. diaphanum and Gigaspora rosea, and their symbiotic lifestyle signature.</title>
        <authorList>
            <person name="Morin E."/>
            <person name="San Clemente H."/>
            <person name="Chen E.C.H."/>
            <person name="De La Providencia I."/>
            <person name="Hainaut M."/>
            <person name="Kuo A."/>
            <person name="Kohler A."/>
            <person name="Murat C."/>
            <person name="Tang N."/>
            <person name="Roy S."/>
            <person name="Loubradou J."/>
            <person name="Henrissat B."/>
            <person name="Grigoriev I.V."/>
            <person name="Corradi N."/>
            <person name="Roux C."/>
            <person name="Martin F.M."/>
        </authorList>
    </citation>
    <scope>NUCLEOTIDE SEQUENCE [LARGE SCALE GENOMIC DNA]</scope>
    <source>
        <strain evidence="1 2">DAOM 227022</strain>
    </source>
</reference>
<dbReference type="Proteomes" id="UP000265703">
    <property type="component" value="Unassembled WGS sequence"/>
</dbReference>
<gene>
    <name evidence="1" type="ORF">C1645_813591</name>
</gene>
<name>A0A397TIU5_9GLOM</name>
<accession>A0A397TIU5</accession>
<comment type="caution">
    <text evidence="1">The sequence shown here is derived from an EMBL/GenBank/DDBJ whole genome shotgun (WGS) entry which is preliminary data.</text>
</comment>
<proteinExistence type="predicted"/>